<name>A0AAV4V4R0_CAEEX</name>
<dbReference type="GO" id="GO:0034474">
    <property type="term" value="P:U2 snRNA 3'-end processing"/>
    <property type="evidence" value="ECO:0007669"/>
    <property type="project" value="InterPro"/>
</dbReference>
<dbReference type="InterPro" id="IPR038902">
    <property type="entry name" value="INTS1"/>
</dbReference>
<gene>
    <name evidence="1" type="primary">INTS1</name>
    <name evidence="1" type="ORF">CEXT_769111</name>
</gene>
<dbReference type="GO" id="GO:0032039">
    <property type="term" value="C:integrator complex"/>
    <property type="evidence" value="ECO:0007669"/>
    <property type="project" value="InterPro"/>
</dbReference>
<dbReference type="AlphaFoldDB" id="A0AAV4V4R0"/>
<dbReference type="Proteomes" id="UP001054945">
    <property type="component" value="Unassembled WGS sequence"/>
</dbReference>
<accession>A0AAV4V4R0</accession>
<protein>
    <submittedName>
        <fullName evidence="1">Integrator complex subunit 1</fullName>
    </submittedName>
</protein>
<comment type="caution">
    <text evidence="1">The sequence shown here is derived from an EMBL/GenBank/DDBJ whole genome shotgun (WGS) entry which is preliminary data.</text>
</comment>
<sequence length="195" mass="23324">MEQIEHYYNKDNWPTENERMLFLRIASDVPLLEDTLMRILIIGISRDHLLTAPDALELADQLVKRAAVTFIENFPVLEFENTELCDIIFNLCAYHHPENISLPQGYHPPNLAISELYWKAWSMLLIVICHNPTTFGDMAWKTCPMLRNLMEMCITNQFVFLHQHWRWEKRLKKSEPENSRWARWRKMKFYCLKAI</sequence>
<dbReference type="EMBL" id="BPLR01013974">
    <property type="protein sequence ID" value="GIY65230.1"/>
    <property type="molecule type" value="Genomic_DNA"/>
</dbReference>
<dbReference type="PANTHER" id="PTHR21224:SF1">
    <property type="entry name" value="INTEGRATOR COMPLEX SUBUNIT 1"/>
    <property type="match status" value="1"/>
</dbReference>
<organism evidence="1 2">
    <name type="scientific">Caerostris extrusa</name>
    <name type="common">Bark spider</name>
    <name type="synonym">Caerostris bankana</name>
    <dbReference type="NCBI Taxonomy" id="172846"/>
    <lineage>
        <taxon>Eukaryota</taxon>
        <taxon>Metazoa</taxon>
        <taxon>Ecdysozoa</taxon>
        <taxon>Arthropoda</taxon>
        <taxon>Chelicerata</taxon>
        <taxon>Arachnida</taxon>
        <taxon>Araneae</taxon>
        <taxon>Araneomorphae</taxon>
        <taxon>Entelegynae</taxon>
        <taxon>Araneoidea</taxon>
        <taxon>Araneidae</taxon>
        <taxon>Caerostris</taxon>
    </lineage>
</organism>
<reference evidence="1 2" key="1">
    <citation type="submission" date="2021-06" db="EMBL/GenBank/DDBJ databases">
        <title>Caerostris extrusa draft genome.</title>
        <authorList>
            <person name="Kono N."/>
            <person name="Arakawa K."/>
        </authorList>
    </citation>
    <scope>NUCLEOTIDE SEQUENCE [LARGE SCALE GENOMIC DNA]</scope>
</reference>
<evidence type="ECO:0000313" key="2">
    <source>
        <dbReference type="Proteomes" id="UP001054945"/>
    </source>
</evidence>
<evidence type="ECO:0000313" key="1">
    <source>
        <dbReference type="EMBL" id="GIY65230.1"/>
    </source>
</evidence>
<proteinExistence type="predicted"/>
<dbReference type="PANTHER" id="PTHR21224">
    <property type="entry name" value="INTEGRATOR COMPLEX SUBUNIT 1"/>
    <property type="match status" value="1"/>
</dbReference>
<keyword evidence="2" id="KW-1185">Reference proteome</keyword>